<evidence type="ECO:0000313" key="3">
    <source>
        <dbReference type="Proteomes" id="UP000230882"/>
    </source>
</evidence>
<dbReference type="InterPro" id="IPR027434">
    <property type="entry name" value="Homing_endonucl"/>
</dbReference>
<feature type="domain" description="Homing endonuclease LAGLIDADG" evidence="1">
    <location>
        <begin position="114"/>
        <end position="195"/>
    </location>
</feature>
<dbReference type="Gene3D" id="3.10.28.10">
    <property type="entry name" value="Homing endonucleases"/>
    <property type="match status" value="2"/>
</dbReference>
<dbReference type="Pfam" id="PF14528">
    <property type="entry name" value="LAGLIDADG_3"/>
    <property type="match status" value="1"/>
</dbReference>
<evidence type="ECO:0000259" key="1">
    <source>
        <dbReference type="Pfam" id="PF14528"/>
    </source>
</evidence>
<dbReference type="GO" id="GO:0004519">
    <property type="term" value="F:endonuclease activity"/>
    <property type="evidence" value="ECO:0007669"/>
    <property type="project" value="InterPro"/>
</dbReference>
<reference evidence="3" key="1">
    <citation type="submission" date="2017-09" db="EMBL/GenBank/DDBJ databases">
        <title>Depth-based differentiation of microbial function through sediment-hosted aquifers and enrichment of novel symbionts in the deep terrestrial subsurface.</title>
        <authorList>
            <person name="Probst A.J."/>
            <person name="Ladd B."/>
            <person name="Jarett J.K."/>
            <person name="Geller-Mcgrath D.E."/>
            <person name="Sieber C.M.K."/>
            <person name="Emerson J.B."/>
            <person name="Anantharaman K."/>
            <person name="Thomas B.C."/>
            <person name="Malmstrom R."/>
            <person name="Stieglmeier M."/>
            <person name="Klingl A."/>
            <person name="Woyke T."/>
            <person name="Ryan C.M."/>
            <person name="Banfield J.F."/>
        </authorList>
    </citation>
    <scope>NUCLEOTIDE SEQUENCE [LARGE SCALE GENOMIC DNA]</scope>
</reference>
<evidence type="ECO:0000313" key="2">
    <source>
        <dbReference type="EMBL" id="PIR91012.1"/>
    </source>
</evidence>
<dbReference type="AlphaFoldDB" id="A0A2H0UW00"/>
<gene>
    <name evidence="2" type="ORF">COU02_01385</name>
</gene>
<sequence length="211" mass="24797">MNMREKVFGADNQQGSEHIKHYVLRPSETTRRAPPIKAYLLGALHDGTFSSNKRFRISQVGTDWLKILQGLFRKLGYNSWIYKEGKYRKVYVLETLANFLDFNFNPLELKTEEEKIGYIKGFFDAEGGIPRDEKARFYIQLVQNDRGKLVKIKKLLNDLRIETGKIHNPSQSVDPDYWRMYVVAKSQQSFLKKIGTWHPRKIKALRKRMVI</sequence>
<organism evidence="2 3">
    <name type="scientific">bacterium (Candidatus Gribaldobacteria) CG10_big_fil_rev_8_21_14_0_10_37_46</name>
    <dbReference type="NCBI Taxonomy" id="2014276"/>
    <lineage>
        <taxon>Bacteria</taxon>
        <taxon>Candidatus Gribaldobacteria</taxon>
    </lineage>
</organism>
<proteinExistence type="predicted"/>
<dbReference type="Proteomes" id="UP000230882">
    <property type="component" value="Unassembled WGS sequence"/>
</dbReference>
<dbReference type="InterPro" id="IPR004860">
    <property type="entry name" value="LAGLIDADG_dom"/>
</dbReference>
<name>A0A2H0UW00_9BACT</name>
<dbReference type="SUPFAM" id="SSF55608">
    <property type="entry name" value="Homing endonucleases"/>
    <property type="match status" value="2"/>
</dbReference>
<dbReference type="EMBL" id="PFAU01000035">
    <property type="protein sequence ID" value="PIR91012.1"/>
    <property type="molecule type" value="Genomic_DNA"/>
</dbReference>
<comment type="caution">
    <text evidence="2">The sequence shown here is derived from an EMBL/GenBank/DDBJ whole genome shotgun (WGS) entry which is preliminary data.</text>
</comment>
<accession>A0A2H0UW00</accession>
<protein>
    <recommendedName>
        <fullName evidence="1">Homing endonuclease LAGLIDADG domain-containing protein</fullName>
    </recommendedName>
</protein>